<evidence type="ECO:0000313" key="2">
    <source>
        <dbReference type="EMBL" id="KEY64778.1"/>
    </source>
</evidence>
<feature type="non-terminal residue" evidence="2">
    <location>
        <position position="211"/>
    </location>
</feature>
<reference evidence="2 3" key="1">
    <citation type="journal article" date="2014" name="BMC Genomics">
        <title>Comparative genome sequencing reveals chemotype-specific gene clusters in the toxigenic black mold Stachybotrys.</title>
        <authorList>
            <person name="Semeiks J."/>
            <person name="Borek D."/>
            <person name="Otwinowski Z."/>
            <person name="Grishin N.V."/>
        </authorList>
    </citation>
    <scope>NUCLEOTIDE SEQUENCE [LARGE SCALE GENOMIC DNA]</scope>
    <source>
        <strain evidence="3">CBS 109288 / IBT 7711</strain>
    </source>
</reference>
<evidence type="ECO:0000313" key="3">
    <source>
        <dbReference type="Proteomes" id="UP000028045"/>
    </source>
</evidence>
<dbReference type="OrthoDB" id="5207413at2759"/>
<evidence type="ECO:0000256" key="1">
    <source>
        <dbReference type="SAM" id="MobiDB-lite"/>
    </source>
</evidence>
<dbReference type="EMBL" id="KL648728">
    <property type="protein sequence ID" value="KEY64778.1"/>
    <property type="molecule type" value="Genomic_DNA"/>
</dbReference>
<feature type="region of interest" description="Disordered" evidence="1">
    <location>
        <begin position="105"/>
        <end position="129"/>
    </location>
</feature>
<keyword evidence="3" id="KW-1185">Reference proteome</keyword>
<feature type="compositionally biased region" description="Basic and acidic residues" evidence="1">
    <location>
        <begin position="114"/>
        <end position="129"/>
    </location>
</feature>
<sequence length="211" mass="23313">MTARPQVYFHVEFAPGDVRRSSRSLARSSSHSRGRSAPPPINDSPWDAEPEPMAATALPSRRKPVPRQDPDADKASSGSQVSLASNLTSGPFWSYAWDYFDNNGDSNLTPRRTAVPEHEPSHRGDDAREQVRVRDIESLASALMTVDNGFEDQWWYQGPRYINAAGDLGPPVPARRGSTASDSGHIISTIDESNLRLDFSPTDRPRHSGEF</sequence>
<protein>
    <submittedName>
        <fullName evidence="2">Uncharacterized protein</fullName>
    </submittedName>
</protein>
<dbReference type="HOGENOM" id="CLU_114796_0_0_1"/>
<dbReference type="AlphaFoldDB" id="A0A084AHJ9"/>
<feature type="region of interest" description="Disordered" evidence="1">
    <location>
        <begin position="18"/>
        <end position="84"/>
    </location>
</feature>
<dbReference type="Proteomes" id="UP000028045">
    <property type="component" value="Unassembled WGS sequence"/>
</dbReference>
<organism evidence="2 3">
    <name type="scientific">Stachybotrys chartarum (strain CBS 109288 / IBT 7711)</name>
    <name type="common">Toxic black mold</name>
    <name type="synonym">Stilbospora chartarum</name>
    <dbReference type="NCBI Taxonomy" id="1280523"/>
    <lineage>
        <taxon>Eukaryota</taxon>
        <taxon>Fungi</taxon>
        <taxon>Dikarya</taxon>
        <taxon>Ascomycota</taxon>
        <taxon>Pezizomycotina</taxon>
        <taxon>Sordariomycetes</taxon>
        <taxon>Hypocreomycetidae</taxon>
        <taxon>Hypocreales</taxon>
        <taxon>Stachybotryaceae</taxon>
        <taxon>Stachybotrys</taxon>
    </lineage>
</organism>
<name>A0A084AHJ9_STACB</name>
<accession>A0A084AHJ9</accession>
<gene>
    <name evidence="2" type="ORF">S7711_05427</name>
</gene>
<proteinExistence type="predicted"/>